<dbReference type="Proteomes" id="UP000053776">
    <property type="component" value="Unassembled WGS sequence"/>
</dbReference>
<feature type="region of interest" description="Disordered" evidence="1">
    <location>
        <begin position="1867"/>
        <end position="1947"/>
    </location>
</feature>
<dbReference type="InterPro" id="IPR047187">
    <property type="entry name" value="SF1_C_Upf1"/>
</dbReference>
<feature type="domain" description="DNA2/NAM7 helicase-like C-terminal" evidence="4">
    <location>
        <begin position="2194"/>
        <end position="2482"/>
    </location>
</feature>
<protein>
    <recommendedName>
        <fullName evidence="7">Helicase ATP-binding domain-containing protein</fullName>
    </recommendedName>
</protein>
<evidence type="ECO:0008006" key="7">
    <source>
        <dbReference type="Google" id="ProtNLM"/>
    </source>
</evidence>
<feature type="compositionally biased region" description="Basic and acidic residues" evidence="1">
    <location>
        <begin position="1414"/>
        <end position="1425"/>
    </location>
</feature>
<dbReference type="CDD" id="cd18808">
    <property type="entry name" value="SF1_C_Upf1"/>
    <property type="match status" value="1"/>
</dbReference>
<feature type="transmembrane region" description="Helical" evidence="2">
    <location>
        <begin position="1045"/>
        <end position="1064"/>
    </location>
</feature>
<feature type="compositionally biased region" description="Basic and acidic residues" evidence="1">
    <location>
        <begin position="1936"/>
        <end position="1947"/>
    </location>
</feature>
<evidence type="ECO:0000256" key="2">
    <source>
        <dbReference type="SAM" id="Phobius"/>
    </source>
</evidence>
<evidence type="ECO:0000259" key="4">
    <source>
        <dbReference type="Pfam" id="PF13087"/>
    </source>
</evidence>
<evidence type="ECO:0000259" key="3">
    <source>
        <dbReference type="Pfam" id="PF13086"/>
    </source>
</evidence>
<dbReference type="OrthoDB" id="6513042at2759"/>
<dbReference type="InterPro" id="IPR027417">
    <property type="entry name" value="P-loop_NTPase"/>
</dbReference>
<dbReference type="Gene3D" id="3.40.50.300">
    <property type="entry name" value="P-loop containing nucleotide triphosphate hydrolases"/>
    <property type="match status" value="2"/>
</dbReference>
<reference evidence="5 6" key="1">
    <citation type="submission" date="2011-08" db="EMBL/GenBank/DDBJ databases">
        <title>The Genome Sequence of Plasmodium vivax Mauritania I.</title>
        <authorList>
            <consortium name="The Broad Institute Genome Sequencing Platform"/>
            <consortium name="The Broad Institute Genome Sequencing Center for Infectious Disease"/>
            <person name="Neafsey D."/>
            <person name="Carlton J."/>
            <person name="Barnwell J."/>
            <person name="Collins W."/>
            <person name="Escalante A."/>
            <person name="Mullikin J."/>
            <person name="Saul A."/>
            <person name="Guigo R."/>
            <person name="Camara F."/>
            <person name="Young S.K."/>
            <person name="Zeng Q."/>
            <person name="Gargeya S."/>
            <person name="Fitzgerald M."/>
            <person name="Haas B."/>
            <person name="Abouelleil A."/>
            <person name="Alvarado L."/>
            <person name="Arachchi H.M."/>
            <person name="Berlin A."/>
            <person name="Brown A."/>
            <person name="Chapman S.B."/>
            <person name="Chen Z."/>
            <person name="Dunbar C."/>
            <person name="Freedman E."/>
            <person name="Gearin G."/>
            <person name="Gellesch M."/>
            <person name="Goldberg J."/>
            <person name="Griggs A."/>
            <person name="Gujja S."/>
            <person name="Heiman D."/>
            <person name="Howarth C."/>
            <person name="Larson L."/>
            <person name="Lui A."/>
            <person name="MacDonald P.J.P."/>
            <person name="Montmayeur A."/>
            <person name="Murphy C."/>
            <person name="Neiman D."/>
            <person name="Pearson M."/>
            <person name="Priest M."/>
            <person name="Roberts A."/>
            <person name="Saif S."/>
            <person name="Shea T."/>
            <person name="Shenoy N."/>
            <person name="Sisk P."/>
            <person name="Stolte C."/>
            <person name="Sykes S."/>
            <person name="Wortman J."/>
            <person name="Nusbaum C."/>
            <person name="Birren B."/>
        </authorList>
    </citation>
    <scope>NUCLEOTIDE SEQUENCE [LARGE SCALE GENOMIC DNA]</scope>
    <source>
        <strain evidence="5 6">Mauritania I</strain>
    </source>
</reference>
<feature type="compositionally biased region" description="Low complexity" evidence="1">
    <location>
        <begin position="1398"/>
        <end position="1413"/>
    </location>
</feature>
<feature type="region of interest" description="Disordered" evidence="1">
    <location>
        <begin position="1354"/>
        <end position="1439"/>
    </location>
</feature>
<keyword evidence="2" id="KW-0812">Transmembrane</keyword>
<feature type="transmembrane region" description="Helical" evidence="2">
    <location>
        <begin position="1114"/>
        <end position="1137"/>
    </location>
</feature>
<evidence type="ECO:0000313" key="5">
    <source>
        <dbReference type="EMBL" id="KMZ90386.1"/>
    </source>
</evidence>
<proteinExistence type="predicted"/>
<keyword evidence="2" id="KW-1133">Transmembrane helix</keyword>
<feature type="compositionally biased region" description="Low complexity" evidence="1">
    <location>
        <begin position="1877"/>
        <end position="1901"/>
    </location>
</feature>
<dbReference type="EMBL" id="KQ235107">
    <property type="protein sequence ID" value="KMZ90386.1"/>
    <property type="molecule type" value="Genomic_DNA"/>
</dbReference>
<dbReference type="PANTHER" id="PTHR10887">
    <property type="entry name" value="DNA2/NAM7 HELICASE FAMILY"/>
    <property type="match status" value="1"/>
</dbReference>
<sequence>MENQFNAKLECVTDFSLFEKLKKSIIKDNVNELYISSLRSILEKLKDPVVDTNHIICNHQYAEAVLFFYATLIIEKYEFVSIFCEDILSRNRFEDVVEKLKRIKVKHVESLSKIKKIIVENIDNCEKCLMIYYLLQKEFLEMMSMFTKNDESLINFVKREIFKFNFNRLFNKIICPVEYDKVDSVVLELMLNGGKIFQVNDNYQLETSQINQANLKLFTEKFLSLKNDSIYDIIKKYAPHESLVFLCNLVHMEFKKCKKLLTKVDGQMCKEISGPNDDLKYCKENEPEENWDSYNITENLQSYVYVHIFLLFQHREVENSIIKVLKDKIILYSLMLNALRYADNFVQLIIFKIINFTFINDDNFLNDSNKKLIISILSYWVKLADACIIKMINTSLPEGNVGPNALKTDNFFLQKKFSEYDILKYIQCLISAIYLLSLIKRRSKTEASNLSAEQSTLQKYKRSMTFYMNEYNLESLSLKAFFTKNDAYDYFLGILFSENKEVINKLFNLIFKLLHFVKSSKLYISKNTNVKNKYFEEATTFSCINIVYNILDVTKRMFMNSFEVDEYTKNLYKKCLRERRSAFDCIVLHSFPQFITHRDYYVRLYAVKVLSTLLSDSTIRDSLEKNTIFEIFDSLMGMKFHTDQQKRNDERKNVNTLLLLLLKANIRDSKYSGKTTNIIFSDKQKDVKKYIASICDDGFPFLDLKTMFEYFFVLLVKLINVIVKRVLSLLEIEKYKALFMNVFEILELFMKELKKERSKKCRSVFFSAAMYFSHLISNSIYKSKVHSSVPFLNKIFNLIKNIENYVDLMYDDLVTLKDAQEELSEAGTYEEELSEDGTYEEGVTEEGLFDEGLSDDEVYYSSDSNSKSMKDVHMLYFYSNTFCEDEQGGGKKGPTAATPDRNSTNNRSGGSTGGLLHHVNKEEAERSNSNGLSRFKVFMNRSITKSKVNEEGIYNYMHSFFFLCVSNASMKTRRHVVKSFDLITKYIVKDEYRLNRVKKKSGIFSPPIVIIRDVENEDKRYNIIIDKYDYMLRSYVVDFFKSKRYMYSFLLSVFQFSNIMILYLKKTHFISNDFDEKLDVLECFMLVNSKSWFYLNVAIECVQKYMQKRKADQFLLRILNLIVDNVWKIIIFIVFNIKIKTFSIKSKTHSIRIFARDSLLLFLNFFSTWILFIRKFYAKGDPFPPDVILPELFFRKFGSLSVQILTIFNFVESNLSSPSHHETNASLLIRQKEIMGNILDALIGLAKDKVPHGHENDLNSLLQFKLKLNSLATPKNVQQLTHACDYEAVFTKKKQMLIGKEKENDIFVTGLEATEGSGAAYLGRFIILGGWVNAPNAANLANLANLANSNDPGCKHISRPGREHNSDGFTGNNEKELEAGRSRSTPKAALGVALGVASRSASRSHSPSNSLSSKDGKCKEAEGKESQPNLDHLPEEMSKEAALERAKKILEKTAAFKTQKRAIVLNETNAKNNKHEYFKEMKEKRLEAENSMNKYYVMLQEFLNWDFSSLESIGKYKKCINEEIPLRFRSEEEYYRFFKPMVLEECRCCIVNKMAGSTHKYVLNLVAKKKTSYWIEWQMSLANENTAIADSLKPMDLIALIPFESERNVLLDNDKGTVKYHNLKKILKYNKHLIGLIDFSMNKTENMCDVKLINEDIFPPISGNENNRLKLNCLTCNKFNAYFLCNLMTNIREFQSVYLSRNSSLFSIILNPTLCNSNLKETKKRSFSNGCLDEENRGADMWRSNLSTMEKYILSVMKDYNLLNASQIEAVKMVFLNKNSISLIQGPPGTGKTKTVIGIISALYAIINHRNCEEKRELPKKKKDCAYNEQSENCNKKILVCSPSNSAIDEIAKRILNDGLINFASIGGPQGGGKRGSGSSSRNNSSNNSSNSNGSSNNRSNMGLFWGGGQVNSGTVPKMKKMMNAQNAHKRAKSGNAEESHTRDRDFPKQTITPKCIRIGISKRTHEEIQPISLDYIFSKRKNMEKNVYETRFNDKKNKISLCVKAIDHTCDRVEEVRGKLNHNDSKKYCFDFNETKSKSSSLEKIENANDFFPEEIISNVDIKYLEKLLYLFNESFSHYEWSLEKLKAEKKCFDEKKQKLIETDKEIGSFYANSNKDNMVFESEVIFSTLSGSASPVIENLEFEYLIIDEACQCVELSCLIPFRLKIKNVIMLGDPKQLPATTFSSDCTKYGYSRSLFERLLLCNAPNVLLNVQYRMREEICCFPNMYFYKGLIKNDENLMNKPSFYLHYLNLYGCYKFINIEGIESTTYHKSYINYVEAYFIFKLVLYIHHFFSNKNGENPIPSFYKLSANFSLSDIGIICPYLSQVHLIKRMFEDHFPLSSSPEVSTVDAFQGREKSIIIFSCVRSNRQALEMFRNRDELENASGNFYPRGKRGGHRSYSDRSLDDPPFDDATSEDSCVDELHTKKWFNVDRKFGQAENDFKSVHNKRGNNIGFLKDERRLNVALTRAKDCLWIIGNKKNLEKNAMWDSLIKNAVARNYYSDLDLNFGRSTTEENIKGIIDTYFSQIGKNSTEGENCKDGENDINHEIFSSSNSESSTNGFRKNNGSLFKERKKFSRVNYITGTEKKLKTNMNASSGAQREFMFSKAYTGNRYWGNGENGKNGAIRNGNFGRNVKKRPNDGNREAEQEELSQKKRRHNNY</sequence>
<evidence type="ECO:0000313" key="6">
    <source>
        <dbReference type="Proteomes" id="UP000053776"/>
    </source>
</evidence>
<dbReference type="InterPro" id="IPR045055">
    <property type="entry name" value="DNA2/NAM7-like"/>
</dbReference>
<keyword evidence="2" id="KW-0472">Membrane</keyword>
<feature type="region of interest" description="Disordered" evidence="1">
    <location>
        <begin position="2388"/>
        <end position="2415"/>
    </location>
</feature>
<dbReference type="GO" id="GO:0004386">
    <property type="term" value="F:helicase activity"/>
    <property type="evidence" value="ECO:0007669"/>
    <property type="project" value="InterPro"/>
</dbReference>
<accession>A0A0J9T5Z9</accession>
<dbReference type="Pfam" id="PF13086">
    <property type="entry name" value="AAA_11"/>
    <property type="match status" value="2"/>
</dbReference>
<feature type="domain" description="DNA2/NAM7 helicase helicase" evidence="3">
    <location>
        <begin position="1763"/>
        <end position="1870"/>
    </location>
</feature>
<dbReference type="InterPro" id="IPR041677">
    <property type="entry name" value="DNA2/NAM7_AAA_11"/>
</dbReference>
<organism evidence="5 6">
    <name type="scientific">Plasmodium vivax Mauritania I</name>
    <dbReference type="NCBI Taxonomy" id="1035515"/>
    <lineage>
        <taxon>Eukaryota</taxon>
        <taxon>Sar</taxon>
        <taxon>Alveolata</taxon>
        <taxon>Apicomplexa</taxon>
        <taxon>Aconoidasida</taxon>
        <taxon>Haemosporida</taxon>
        <taxon>Plasmodiidae</taxon>
        <taxon>Plasmodium</taxon>
        <taxon>Plasmodium (Plasmodium)</taxon>
    </lineage>
</organism>
<gene>
    <name evidence="5" type="ORF">PVMG_03236</name>
</gene>
<feature type="domain" description="DNA2/NAM7 helicase helicase" evidence="3">
    <location>
        <begin position="1893"/>
        <end position="2186"/>
    </location>
</feature>
<feature type="region of interest" description="Disordered" evidence="1">
    <location>
        <begin position="2616"/>
        <end position="2663"/>
    </location>
</feature>
<dbReference type="SUPFAM" id="SSF52540">
    <property type="entry name" value="P-loop containing nucleoside triphosphate hydrolases"/>
    <property type="match status" value="1"/>
</dbReference>
<feature type="region of interest" description="Disordered" evidence="1">
    <location>
        <begin position="888"/>
        <end position="915"/>
    </location>
</feature>
<name>A0A0J9T5Z9_PLAVI</name>
<dbReference type="Pfam" id="PF13087">
    <property type="entry name" value="AAA_12"/>
    <property type="match status" value="1"/>
</dbReference>
<evidence type="ECO:0000256" key="1">
    <source>
        <dbReference type="SAM" id="MobiDB-lite"/>
    </source>
</evidence>
<dbReference type="PANTHER" id="PTHR10887:SF495">
    <property type="entry name" value="HELICASE SENATAXIN ISOFORM X1-RELATED"/>
    <property type="match status" value="1"/>
</dbReference>
<dbReference type="InterPro" id="IPR041679">
    <property type="entry name" value="DNA2/NAM7-like_C"/>
</dbReference>